<feature type="transmembrane region" description="Helical" evidence="6">
    <location>
        <begin position="159"/>
        <end position="177"/>
    </location>
</feature>
<sequence precursor="true">MTSHTLTQGGRTTATIALLLAMLLWSSSFIAMKIALTGFDPMVMIFGRMAIASVIFIAVWRRNFSGVRYRAGDWKLLGFMTMCEPCLYFVFEAYALEYTSASQAGMIVAMMPLSVAVAARFVLKEHMARSAWAGFCLAIAGVVWLSLGGQVTENAPNPMLGNALEVCAMLTATGYVISAKRLSSTYPPLFITAVQSLAGFVFFLPVLALPGVTLPTSLPLTPTLAVLYLGVCITLGAYGLYNYGVSRLPAGQAASYINLIPVLTLIMGRVVLGDELSPSQYLASLLVLAGVVLSQRRAGA</sequence>
<dbReference type="Pfam" id="PF00892">
    <property type="entry name" value="EamA"/>
    <property type="match status" value="2"/>
</dbReference>
<dbReference type="PANTHER" id="PTHR32322">
    <property type="entry name" value="INNER MEMBRANE TRANSPORTER"/>
    <property type="match status" value="1"/>
</dbReference>
<proteinExistence type="inferred from homology"/>
<reference evidence="9" key="1">
    <citation type="journal article" date="2009" name="Environ. Microbiol.">
        <title>Contribution of mobile genetic elements to Desulfovibrio vulgaris genome plasticity.</title>
        <authorList>
            <person name="Walker C.B."/>
            <person name="Stolyar S."/>
            <person name="Chivian D."/>
            <person name="Pinel N."/>
            <person name="Gabster J.A."/>
            <person name="Dehal P.S."/>
            <person name="He Z."/>
            <person name="Yang Z.K."/>
            <person name="Yen H.C."/>
            <person name="Zhou J."/>
            <person name="Wall J.D."/>
            <person name="Hazen T.C."/>
            <person name="Arkin A.P."/>
            <person name="Stahl D.A."/>
        </authorList>
    </citation>
    <scope>NUCLEOTIDE SEQUENCE [LARGE SCALE GENOMIC DNA]</scope>
    <source>
        <strain evidence="9">DP4</strain>
    </source>
</reference>
<evidence type="ECO:0000256" key="5">
    <source>
        <dbReference type="ARBA" id="ARBA00023136"/>
    </source>
</evidence>
<gene>
    <name evidence="8" type="ordered locus">Dvul_0297</name>
</gene>
<dbReference type="RefSeq" id="WP_011791518.1">
    <property type="nucleotide sequence ID" value="NC_008751.1"/>
</dbReference>
<comment type="similarity">
    <text evidence="2">Belongs to the EamA transporter family.</text>
</comment>
<feature type="transmembrane region" description="Helical" evidence="6">
    <location>
        <begin position="278"/>
        <end position="294"/>
    </location>
</feature>
<feature type="transmembrane region" description="Helical" evidence="6">
    <location>
        <begin position="103"/>
        <end position="123"/>
    </location>
</feature>
<evidence type="ECO:0000256" key="4">
    <source>
        <dbReference type="ARBA" id="ARBA00022989"/>
    </source>
</evidence>
<feature type="transmembrane region" description="Helical" evidence="6">
    <location>
        <begin position="130"/>
        <end position="147"/>
    </location>
</feature>
<dbReference type="SUPFAM" id="SSF103481">
    <property type="entry name" value="Multidrug resistance efflux transporter EmrE"/>
    <property type="match status" value="2"/>
</dbReference>
<evidence type="ECO:0000256" key="2">
    <source>
        <dbReference type="ARBA" id="ARBA00007362"/>
    </source>
</evidence>
<dbReference type="Gene3D" id="1.10.3730.20">
    <property type="match status" value="1"/>
</dbReference>
<feature type="transmembrane region" description="Helical" evidence="6">
    <location>
        <begin position="12"/>
        <end position="36"/>
    </location>
</feature>
<feature type="transmembrane region" description="Helical" evidence="6">
    <location>
        <begin position="42"/>
        <end position="60"/>
    </location>
</feature>
<dbReference type="AlphaFoldDB" id="A0A0H3A5M4"/>
<keyword evidence="4 6" id="KW-1133">Transmembrane helix</keyword>
<evidence type="ECO:0000256" key="1">
    <source>
        <dbReference type="ARBA" id="ARBA00004141"/>
    </source>
</evidence>
<dbReference type="InterPro" id="IPR000620">
    <property type="entry name" value="EamA_dom"/>
</dbReference>
<organism evidence="8 9">
    <name type="scientific">Nitratidesulfovibrio vulgaris (strain DP4)</name>
    <name type="common">Desulfovibrio vulgaris</name>
    <dbReference type="NCBI Taxonomy" id="391774"/>
    <lineage>
        <taxon>Bacteria</taxon>
        <taxon>Pseudomonadati</taxon>
        <taxon>Thermodesulfobacteriota</taxon>
        <taxon>Desulfovibrionia</taxon>
        <taxon>Desulfovibrionales</taxon>
        <taxon>Desulfovibrionaceae</taxon>
        <taxon>Nitratidesulfovibrio</taxon>
    </lineage>
</organism>
<feature type="transmembrane region" description="Helical" evidence="6">
    <location>
        <begin position="220"/>
        <end position="241"/>
    </location>
</feature>
<name>A0A0H3A5M4_NITV4</name>
<dbReference type="Proteomes" id="UP000009173">
    <property type="component" value="Chromosome"/>
</dbReference>
<comment type="subcellular location">
    <subcellularLocation>
        <location evidence="1">Membrane</location>
        <topology evidence="1">Multi-pass membrane protein</topology>
    </subcellularLocation>
</comment>
<dbReference type="KEGG" id="dvl:Dvul_0297"/>
<dbReference type="GO" id="GO:0016020">
    <property type="term" value="C:membrane"/>
    <property type="evidence" value="ECO:0007669"/>
    <property type="project" value="UniProtKB-SubCell"/>
</dbReference>
<dbReference type="InterPro" id="IPR050638">
    <property type="entry name" value="AA-Vitamin_Transporters"/>
</dbReference>
<feature type="transmembrane region" description="Helical" evidence="6">
    <location>
        <begin position="189"/>
        <end position="208"/>
    </location>
</feature>
<evidence type="ECO:0000313" key="8">
    <source>
        <dbReference type="EMBL" id="ABM27320.1"/>
    </source>
</evidence>
<feature type="transmembrane region" description="Helical" evidence="6">
    <location>
        <begin position="72"/>
        <end position="91"/>
    </location>
</feature>
<dbReference type="InterPro" id="IPR037185">
    <property type="entry name" value="EmrE-like"/>
</dbReference>
<dbReference type="PANTHER" id="PTHR32322:SF2">
    <property type="entry name" value="EAMA DOMAIN-CONTAINING PROTEIN"/>
    <property type="match status" value="1"/>
</dbReference>
<dbReference type="HOGENOM" id="CLU_033863_4_1_7"/>
<keyword evidence="3 6" id="KW-0812">Transmembrane</keyword>
<evidence type="ECO:0000313" key="9">
    <source>
        <dbReference type="Proteomes" id="UP000009173"/>
    </source>
</evidence>
<keyword evidence="5 6" id="KW-0472">Membrane</keyword>
<accession>A0A0H3A5M4</accession>
<protein>
    <recommendedName>
        <fullName evidence="7">EamA domain-containing protein</fullName>
    </recommendedName>
</protein>
<evidence type="ECO:0000256" key="6">
    <source>
        <dbReference type="SAM" id="Phobius"/>
    </source>
</evidence>
<dbReference type="EMBL" id="CP000527">
    <property type="protein sequence ID" value="ABM27320.1"/>
    <property type="molecule type" value="Genomic_DNA"/>
</dbReference>
<evidence type="ECO:0000256" key="3">
    <source>
        <dbReference type="ARBA" id="ARBA00022692"/>
    </source>
</evidence>
<feature type="domain" description="EamA" evidence="7">
    <location>
        <begin position="161"/>
        <end position="293"/>
    </location>
</feature>
<feature type="transmembrane region" description="Helical" evidence="6">
    <location>
        <begin position="253"/>
        <end position="272"/>
    </location>
</feature>
<evidence type="ECO:0000259" key="7">
    <source>
        <dbReference type="Pfam" id="PF00892"/>
    </source>
</evidence>
<feature type="domain" description="EamA" evidence="7">
    <location>
        <begin position="15"/>
        <end position="146"/>
    </location>
</feature>